<dbReference type="Pfam" id="PF03070">
    <property type="entry name" value="TENA_THI-4"/>
    <property type="match status" value="1"/>
</dbReference>
<dbReference type="SUPFAM" id="SSF48613">
    <property type="entry name" value="Heme oxygenase-like"/>
    <property type="match status" value="1"/>
</dbReference>
<feature type="domain" description="Thiaminase-2/PQQC" evidence="3">
    <location>
        <begin position="1"/>
        <end position="43"/>
    </location>
</feature>
<dbReference type="EMBL" id="BAAASJ010000119">
    <property type="protein sequence ID" value="GAA2660928.1"/>
    <property type="molecule type" value="Genomic_DNA"/>
</dbReference>
<feature type="region of interest" description="Disordered" evidence="2">
    <location>
        <begin position="52"/>
        <end position="72"/>
    </location>
</feature>
<dbReference type="InterPro" id="IPR016084">
    <property type="entry name" value="Haem_Oase-like_multi-hlx"/>
</dbReference>
<reference evidence="4 5" key="1">
    <citation type="journal article" date="2019" name="Int. J. Syst. Evol. Microbiol.">
        <title>The Global Catalogue of Microorganisms (GCM) 10K type strain sequencing project: providing services to taxonomists for standard genome sequencing and annotation.</title>
        <authorList>
            <consortium name="The Broad Institute Genomics Platform"/>
            <consortium name="The Broad Institute Genome Sequencing Center for Infectious Disease"/>
            <person name="Wu L."/>
            <person name="Ma J."/>
        </authorList>
    </citation>
    <scope>NUCLEOTIDE SEQUENCE [LARGE SCALE GENOMIC DNA]</scope>
    <source>
        <strain evidence="4 5">JCM 4524</strain>
    </source>
</reference>
<dbReference type="Proteomes" id="UP001500151">
    <property type="component" value="Unassembled WGS sequence"/>
</dbReference>
<sequence length="72" mass="7746">MHRGELKSDELRRWIANRFHHQRHIPVKDALILAEFDGPALRRACAGSRTTAGCGTARAASSAGCGPARPPA</sequence>
<evidence type="ECO:0000259" key="3">
    <source>
        <dbReference type="Pfam" id="PF03070"/>
    </source>
</evidence>
<evidence type="ECO:0000256" key="1">
    <source>
        <dbReference type="ARBA" id="ARBA00004948"/>
    </source>
</evidence>
<evidence type="ECO:0000256" key="2">
    <source>
        <dbReference type="SAM" id="MobiDB-lite"/>
    </source>
</evidence>
<gene>
    <name evidence="4" type="ORF">GCM10010307_78840</name>
</gene>
<evidence type="ECO:0000313" key="5">
    <source>
        <dbReference type="Proteomes" id="UP001500151"/>
    </source>
</evidence>
<comment type="pathway">
    <text evidence="1">Cofactor biosynthesis; thiamine diphosphate biosynthesis.</text>
</comment>
<protein>
    <recommendedName>
        <fullName evidence="3">Thiaminase-2/PQQC domain-containing protein</fullName>
    </recommendedName>
</protein>
<dbReference type="Gene3D" id="1.20.910.10">
    <property type="entry name" value="Heme oxygenase-like"/>
    <property type="match status" value="1"/>
</dbReference>
<comment type="caution">
    <text evidence="4">The sequence shown here is derived from an EMBL/GenBank/DDBJ whole genome shotgun (WGS) entry which is preliminary data.</text>
</comment>
<accession>A0ABN3RU47</accession>
<keyword evidence="5" id="KW-1185">Reference proteome</keyword>
<proteinExistence type="predicted"/>
<evidence type="ECO:0000313" key="4">
    <source>
        <dbReference type="EMBL" id="GAA2660928.1"/>
    </source>
</evidence>
<organism evidence="4 5">
    <name type="scientific">Streptomyces vastus</name>
    <dbReference type="NCBI Taxonomy" id="285451"/>
    <lineage>
        <taxon>Bacteria</taxon>
        <taxon>Bacillati</taxon>
        <taxon>Actinomycetota</taxon>
        <taxon>Actinomycetes</taxon>
        <taxon>Kitasatosporales</taxon>
        <taxon>Streptomycetaceae</taxon>
        <taxon>Streptomyces</taxon>
    </lineage>
</organism>
<feature type="compositionally biased region" description="Low complexity" evidence="2">
    <location>
        <begin position="52"/>
        <end position="66"/>
    </location>
</feature>
<dbReference type="InterPro" id="IPR004305">
    <property type="entry name" value="Thiaminase-2/PQQC"/>
</dbReference>
<name>A0ABN3RU47_9ACTN</name>